<dbReference type="InterPro" id="IPR001261">
    <property type="entry name" value="ArgE/DapE_CS"/>
</dbReference>
<feature type="binding site" description="in other chain" evidence="7">
    <location>
        <position position="205"/>
    </location>
    <ligand>
        <name>substrate</name>
        <note>ligand shared between homodimeric partners</note>
    </ligand>
</feature>
<feature type="binding site" evidence="7">
    <location>
        <position position="340"/>
    </location>
    <ligand>
        <name>substrate</name>
        <note>ligand shared between homodimeric partners</note>
    </ligand>
</feature>
<feature type="domain" description="Peptidase M20 dimerisation" evidence="10">
    <location>
        <begin position="218"/>
        <end position="374"/>
    </location>
</feature>
<evidence type="ECO:0000256" key="1">
    <source>
        <dbReference type="ARBA" id="ARBA00006247"/>
    </source>
</evidence>
<feature type="binding site" description="in other chain" evidence="7">
    <location>
        <position position="353"/>
    </location>
    <ligand>
        <name>substrate</name>
        <note>ligand shared between homodimeric partners</note>
    </ligand>
</feature>
<feature type="binding site" evidence="8">
    <location>
        <position position="142"/>
    </location>
    <ligand>
        <name>Mn(2+)</name>
        <dbReference type="ChEBI" id="CHEBI:29035"/>
        <label>2</label>
    </ligand>
</feature>
<reference evidence="12" key="1">
    <citation type="submission" date="2022-11" db="UniProtKB">
        <authorList>
            <consortium name="WormBaseParasite"/>
        </authorList>
    </citation>
    <scope>IDENTIFICATION</scope>
</reference>
<feature type="binding site" evidence="8">
    <location>
        <position position="205"/>
    </location>
    <ligand>
        <name>Mn(2+)</name>
        <dbReference type="ChEBI" id="CHEBI:29035"/>
        <label>2</label>
    </ligand>
</feature>
<dbReference type="AlphaFoldDB" id="A0A914ZNE4"/>
<feature type="binding site" description="in other chain" evidence="7">
    <location>
        <position position="427"/>
    </location>
    <ligand>
        <name>substrate</name>
        <note>ligand shared between homodimeric partners</note>
    </ligand>
</feature>
<dbReference type="PIRSF" id="PIRSF037242">
    <property type="entry name" value="CNDP_dipeptidase"/>
    <property type="match status" value="1"/>
</dbReference>
<feature type="binding site" evidence="8">
    <location>
        <position position="109"/>
    </location>
    <ligand>
        <name>Mn(2+)</name>
        <dbReference type="ChEBI" id="CHEBI:29035"/>
        <label>2</label>
    </ligand>
</feature>
<keyword evidence="11" id="KW-1185">Reference proteome</keyword>
<feature type="active site" evidence="6">
    <location>
        <position position="111"/>
    </location>
</feature>
<dbReference type="GO" id="GO:0070573">
    <property type="term" value="F:metallodipeptidase activity"/>
    <property type="evidence" value="ECO:0007669"/>
    <property type="project" value="InterPro"/>
</dbReference>
<evidence type="ECO:0000259" key="10">
    <source>
        <dbReference type="Pfam" id="PF07687"/>
    </source>
</evidence>
<keyword evidence="4" id="KW-0378">Hydrolase</keyword>
<evidence type="ECO:0000256" key="2">
    <source>
        <dbReference type="ARBA" id="ARBA00022670"/>
    </source>
</evidence>
<dbReference type="Gene3D" id="3.30.70.360">
    <property type="match status" value="1"/>
</dbReference>
<comment type="similarity">
    <text evidence="1">Belongs to the peptidase M20A family.</text>
</comment>
<dbReference type="Pfam" id="PF07687">
    <property type="entry name" value="M20_dimer"/>
    <property type="match status" value="1"/>
</dbReference>
<proteinExistence type="inferred from homology"/>
<dbReference type="GO" id="GO:0006508">
    <property type="term" value="P:proteolysis"/>
    <property type="evidence" value="ECO:0007669"/>
    <property type="project" value="UniProtKB-KW"/>
</dbReference>
<dbReference type="GO" id="GO:0046872">
    <property type="term" value="F:metal ion binding"/>
    <property type="evidence" value="ECO:0007669"/>
    <property type="project" value="UniProtKB-KW"/>
</dbReference>
<dbReference type="SUPFAM" id="SSF53187">
    <property type="entry name" value="Zn-dependent exopeptidases"/>
    <property type="match status" value="1"/>
</dbReference>
<dbReference type="InterPro" id="IPR002933">
    <property type="entry name" value="Peptidase_M20"/>
</dbReference>
<dbReference type="PROSITE" id="PS00759">
    <property type="entry name" value="ARGE_DAPE_CPG2_2"/>
    <property type="match status" value="1"/>
</dbReference>
<keyword evidence="3 8" id="KW-0479">Metal-binding</keyword>
<feature type="binding site" evidence="8">
    <location>
        <position position="455"/>
    </location>
    <ligand>
        <name>Mn(2+)</name>
        <dbReference type="ChEBI" id="CHEBI:29035"/>
        <label>1</label>
    </ligand>
</feature>
<dbReference type="Proteomes" id="UP000887569">
    <property type="component" value="Unplaced"/>
</dbReference>
<evidence type="ECO:0000256" key="6">
    <source>
        <dbReference type="PIRSR" id="PIRSR037242-1"/>
    </source>
</evidence>
<evidence type="ECO:0000256" key="5">
    <source>
        <dbReference type="ARBA" id="ARBA00023049"/>
    </source>
</evidence>
<evidence type="ECO:0000313" key="11">
    <source>
        <dbReference type="Proteomes" id="UP000887569"/>
    </source>
</evidence>
<dbReference type="InterPro" id="IPR017153">
    <property type="entry name" value="CNDP/DUG1"/>
</dbReference>
<name>A0A914ZNE4_PARUN</name>
<dbReference type="Pfam" id="PF01546">
    <property type="entry name" value="Peptidase_M20"/>
    <property type="match status" value="1"/>
</dbReference>
<evidence type="ECO:0000256" key="8">
    <source>
        <dbReference type="PIRSR" id="PIRSR037242-3"/>
    </source>
</evidence>
<dbReference type="PANTHER" id="PTHR43270:SF4">
    <property type="entry name" value="CARNOSINE DIPEPTIDASE 2, ISOFORM A"/>
    <property type="match status" value="1"/>
</dbReference>
<keyword evidence="8" id="KW-0464">Manganese</keyword>
<protein>
    <submittedName>
        <fullName evidence="12">Peptidase M20 dimerisation domain-containing protein</fullName>
    </submittedName>
</protein>
<evidence type="ECO:0000256" key="4">
    <source>
        <dbReference type="ARBA" id="ARBA00022801"/>
    </source>
</evidence>
<feature type="site" description="Important for catalytic activity" evidence="9">
    <location>
        <position position="238"/>
    </location>
</feature>
<evidence type="ECO:0000256" key="7">
    <source>
        <dbReference type="PIRSR" id="PIRSR037242-2"/>
    </source>
</evidence>
<dbReference type="InterPro" id="IPR011650">
    <property type="entry name" value="Peptidase_M20_dimer"/>
</dbReference>
<evidence type="ECO:0000256" key="3">
    <source>
        <dbReference type="ARBA" id="ARBA00022723"/>
    </source>
</evidence>
<dbReference type="PANTHER" id="PTHR43270">
    <property type="entry name" value="BETA-ALA-HIS DIPEPTIDASE"/>
    <property type="match status" value="1"/>
</dbReference>
<feature type="binding site" evidence="8">
    <location>
        <position position="177"/>
    </location>
    <ligand>
        <name>Mn(2+)</name>
        <dbReference type="ChEBI" id="CHEBI:29035"/>
        <label>1</label>
    </ligand>
</feature>
<dbReference type="InterPro" id="IPR051458">
    <property type="entry name" value="Cyt/Met_Dipeptidase"/>
</dbReference>
<keyword evidence="5" id="KW-0482">Metalloprotease</keyword>
<accession>A0A914ZNE4</accession>
<feature type="active site" description="Proton acceptor" evidence="6">
    <location>
        <position position="176"/>
    </location>
</feature>
<evidence type="ECO:0000256" key="9">
    <source>
        <dbReference type="PIRSR" id="PIRSR037242-4"/>
    </source>
</evidence>
<feature type="binding site" evidence="8">
    <location>
        <position position="142"/>
    </location>
    <ligand>
        <name>Mn(2+)</name>
        <dbReference type="ChEBI" id="CHEBI:29035"/>
        <label>1</label>
    </ligand>
</feature>
<feature type="binding site" description="in other chain" evidence="7">
    <location>
        <position position="455"/>
    </location>
    <ligand>
        <name>substrate</name>
        <note>ligand shared between homodimeric partners</note>
    </ligand>
</feature>
<dbReference type="Gene3D" id="3.40.630.10">
    <property type="entry name" value="Zn peptidases"/>
    <property type="match status" value="1"/>
</dbReference>
<dbReference type="WBParaSite" id="PgB04_g072_t02">
    <property type="protein sequence ID" value="PgB04_g072_t02"/>
    <property type="gene ID" value="PgB04_g072"/>
</dbReference>
<sequence length="483" mass="54237">RERSPLEMSLDRKFDLIAKAIDANKAKFIERLREAVAIRSVSAEPEHRDDVIEMLDWVNKKLESLGAKTEKVSLGKQTLPNGMILTLPPVLFATLGDAPTKKTLLVYGHLDVQPAKKEDGWDSEPFELIEKNGQLCGRGATDDKGPIMAWLNAIEMFQSTKVDIPVNIKFCFEGMEESGSLGLEEALNARKNTWLSDVDFTCISDNYWLGTSKPCITYGLRGVSYFSIEIIGSNQDLHSGTYGGNVYEPLADVVWMLAQLTDLDGTILIDGIYDLVSKVTVEERKLYEAIDFDQEQYRRTIGAKKLSRSSKSELLMNIWRYPSLSIHGIEGAFDGQGAKTVIPAKVIGKFSIRLVPNMDGETVEKLVIGYLDKIWQKRNSPNSYRAYQNHTGRYWLTDFKHPHYQCGARAIKRVFDTIPDYTREGCSIPITLTFEELTGNNVMLLPIGGGDDMAHSQNEKINIRNYIEGTKMLAAYLLELGSL</sequence>
<organism evidence="11 12">
    <name type="scientific">Parascaris univalens</name>
    <name type="common">Nematode worm</name>
    <dbReference type="NCBI Taxonomy" id="6257"/>
    <lineage>
        <taxon>Eukaryota</taxon>
        <taxon>Metazoa</taxon>
        <taxon>Ecdysozoa</taxon>
        <taxon>Nematoda</taxon>
        <taxon>Chromadorea</taxon>
        <taxon>Rhabditida</taxon>
        <taxon>Spirurina</taxon>
        <taxon>Ascaridomorpha</taxon>
        <taxon>Ascaridoidea</taxon>
        <taxon>Ascarididae</taxon>
        <taxon>Parascaris</taxon>
    </lineage>
</organism>
<keyword evidence="2" id="KW-0645">Protease</keyword>
<comment type="cofactor">
    <cofactor evidence="8">
        <name>Mn(2+)</name>
        <dbReference type="ChEBI" id="CHEBI:29035"/>
    </cofactor>
    <text evidence="8">Binds 2 manganese ions per subunit.</text>
</comment>
<feature type="binding site" evidence="7">
    <location>
        <position position="238"/>
    </location>
    <ligand>
        <name>substrate</name>
        <note>ligand shared between homodimeric partners</note>
    </ligand>
</feature>
<dbReference type="CDD" id="cd05676">
    <property type="entry name" value="M20_dipept_like_CNDP"/>
    <property type="match status" value="1"/>
</dbReference>
<evidence type="ECO:0000313" key="12">
    <source>
        <dbReference type="WBParaSite" id="PgB04_g072_t02"/>
    </source>
</evidence>